<evidence type="ECO:0000313" key="3">
    <source>
        <dbReference type="RefSeq" id="XP_070851445.1"/>
    </source>
</evidence>
<name>A0ABM4TNA3_DROSZ</name>
<reference evidence="3" key="1">
    <citation type="submission" date="2025-08" db="UniProtKB">
        <authorList>
            <consortium name="RefSeq"/>
        </authorList>
    </citation>
    <scope>IDENTIFICATION</scope>
</reference>
<evidence type="ECO:0000313" key="2">
    <source>
        <dbReference type="Proteomes" id="UP001652628"/>
    </source>
</evidence>
<sequence>MPDSNPDLTAQVRDLQQQLEALLTNAPGNRDETTRTLTRATVHLPKFAHSNPQLWFAQVERSFRLHQIIDDTDKFDLVTLHLEEDISKLRRLLQGGGTSGLKPSEILSNMRRLAPDPGIENIILSLFLTEMPASIRPTLTVWEETDLDKLAKIADKMLEADAHAVHRVATYKLEIRINNNREALLLPRPIWGKRSKVPPTMSPLIVVKLKELSPDTLVGVSTIITSEPTVQAAVPQEHRLHVTDRTSHTRFLVASGSVVSVIPRTLVRQKTTVSDLTLYAANQTVIHTYKKYVTQLNLDLRRNFTWPFIIADVHTAIIG</sequence>
<feature type="domain" description="DUF7041" evidence="1">
    <location>
        <begin position="44"/>
        <end position="87"/>
    </location>
</feature>
<organism evidence="2 3">
    <name type="scientific">Drosophila suzukii</name>
    <name type="common">Spotted-wing drosophila fruit fly</name>
    <dbReference type="NCBI Taxonomy" id="28584"/>
    <lineage>
        <taxon>Eukaryota</taxon>
        <taxon>Metazoa</taxon>
        <taxon>Ecdysozoa</taxon>
        <taxon>Arthropoda</taxon>
        <taxon>Hexapoda</taxon>
        <taxon>Insecta</taxon>
        <taxon>Pterygota</taxon>
        <taxon>Neoptera</taxon>
        <taxon>Endopterygota</taxon>
        <taxon>Diptera</taxon>
        <taxon>Brachycera</taxon>
        <taxon>Muscomorpha</taxon>
        <taxon>Ephydroidea</taxon>
        <taxon>Drosophilidae</taxon>
        <taxon>Drosophila</taxon>
        <taxon>Sophophora</taxon>
    </lineage>
</organism>
<evidence type="ECO:0000259" key="1">
    <source>
        <dbReference type="Pfam" id="PF23055"/>
    </source>
</evidence>
<gene>
    <name evidence="3" type="primary">LOC139352715</name>
</gene>
<accession>A0ABM4TNA3</accession>
<dbReference type="Pfam" id="PF23055">
    <property type="entry name" value="DUF7041"/>
    <property type="match status" value="1"/>
</dbReference>
<dbReference type="Proteomes" id="UP001652628">
    <property type="component" value="Chromosome 3"/>
</dbReference>
<dbReference type="PANTHER" id="PTHR33327">
    <property type="entry name" value="ENDONUCLEASE"/>
    <property type="match status" value="1"/>
</dbReference>
<dbReference type="GeneID" id="139352715"/>
<protein>
    <recommendedName>
        <fullName evidence="1">DUF7041 domain-containing protein</fullName>
    </recommendedName>
</protein>
<dbReference type="RefSeq" id="XP_070851445.1">
    <property type="nucleotide sequence ID" value="XM_070995344.1"/>
</dbReference>
<dbReference type="PANTHER" id="PTHR33327:SF3">
    <property type="entry name" value="RNA-DIRECTED DNA POLYMERASE"/>
    <property type="match status" value="1"/>
</dbReference>
<keyword evidence="2" id="KW-1185">Reference proteome</keyword>
<proteinExistence type="predicted"/>
<dbReference type="InterPro" id="IPR055469">
    <property type="entry name" value="DUF7041"/>
</dbReference>